<keyword evidence="3" id="KW-1185">Reference proteome</keyword>
<gene>
    <name evidence="1" type="ORF">Vretifemale_14418</name>
    <name evidence="2" type="ORF">Vretimale_8920</name>
</gene>
<dbReference type="EMBL" id="BNCQ01000016">
    <property type="protein sequence ID" value="GIM04374.1"/>
    <property type="molecule type" value="Genomic_DNA"/>
</dbReference>
<dbReference type="Proteomes" id="UP000722791">
    <property type="component" value="Unassembled WGS sequence"/>
</dbReference>
<sequence>MFNEMFLYCINEYMFFSLVLETQAGPGPSLRVCAHTFRTFAPFEGFHVVFARLWRSRRGPPVQDAVARLAVQPGLVEEVVGSTVLCGEAPCLVISSVQGSQYISS</sequence>
<accession>A0A8J4CR64</accession>
<reference evidence="1" key="1">
    <citation type="journal article" date="2021" name="Proc. Natl. Acad. Sci. U.S.A.">
        <title>Three genomes in the algal genus Volvox reveal the fate of a haploid sex-determining region after a transition to homothallism.</title>
        <authorList>
            <person name="Yamamoto K."/>
            <person name="Hamaji T."/>
            <person name="Kawai-Toyooka H."/>
            <person name="Matsuzaki R."/>
            <person name="Takahashi F."/>
            <person name="Nishimura Y."/>
            <person name="Kawachi M."/>
            <person name="Noguchi H."/>
            <person name="Minakuchi Y."/>
            <person name="Umen J.G."/>
            <person name="Toyoda A."/>
            <person name="Nozaki H."/>
        </authorList>
    </citation>
    <scope>NUCLEOTIDE SEQUENCE</scope>
    <source>
        <strain evidence="2">NIES-3785</strain>
        <strain evidence="1">NIES-3786</strain>
    </source>
</reference>
<evidence type="ECO:0000313" key="1">
    <source>
        <dbReference type="EMBL" id="GIL85890.1"/>
    </source>
</evidence>
<organism evidence="1 3">
    <name type="scientific">Volvox reticuliferus</name>
    <dbReference type="NCBI Taxonomy" id="1737510"/>
    <lineage>
        <taxon>Eukaryota</taxon>
        <taxon>Viridiplantae</taxon>
        <taxon>Chlorophyta</taxon>
        <taxon>core chlorophytes</taxon>
        <taxon>Chlorophyceae</taxon>
        <taxon>CS clade</taxon>
        <taxon>Chlamydomonadales</taxon>
        <taxon>Volvocaceae</taxon>
        <taxon>Volvox</taxon>
    </lineage>
</organism>
<evidence type="ECO:0000313" key="2">
    <source>
        <dbReference type="EMBL" id="GIM04374.1"/>
    </source>
</evidence>
<name>A0A8J4CR64_9CHLO</name>
<dbReference type="AlphaFoldDB" id="A0A8J4CR64"/>
<proteinExistence type="predicted"/>
<dbReference type="EMBL" id="BNCP01000034">
    <property type="protein sequence ID" value="GIL85890.1"/>
    <property type="molecule type" value="Genomic_DNA"/>
</dbReference>
<protein>
    <submittedName>
        <fullName evidence="1">Uncharacterized protein</fullName>
    </submittedName>
</protein>
<evidence type="ECO:0000313" key="3">
    <source>
        <dbReference type="Proteomes" id="UP000747110"/>
    </source>
</evidence>
<comment type="caution">
    <text evidence="1">The sequence shown here is derived from an EMBL/GenBank/DDBJ whole genome shotgun (WGS) entry which is preliminary data.</text>
</comment>
<dbReference type="Proteomes" id="UP000747110">
    <property type="component" value="Unassembled WGS sequence"/>
</dbReference>